<organism evidence="4 5">
    <name type="scientific">Asparagus officinalis</name>
    <name type="common">Garden asparagus</name>
    <dbReference type="NCBI Taxonomy" id="4686"/>
    <lineage>
        <taxon>Eukaryota</taxon>
        <taxon>Viridiplantae</taxon>
        <taxon>Streptophyta</taxon>
        <taxon>Embryophyta</taxon>
        <taxon>Tracheophyta</taxon>
        <taxon>Spermatophyta</taxon>
        <taxon>Magnoliopsida</taxon>
        <taxon>Liliopsida</taxon>
        <taxon>Asparagales</taxon>
        <taxon>Asparagaceae</taxon>
        <taxon>Asparagoideae</taxon>
        <taxon>Asparagus</taxon>
    </lineage>
</organism>
<keyword evidence="5" id="KW-1185">Reference proteome</keyword>
<dbReference type="EMBL" id="CM007382">
    <property type="protein sequence ID" value="ONK77853.1"/>
    <property type="molecule type" value="Genomic_DNA"/>
</dbReference>
<evidence type="ECO:0008006" key="6">
    <source>
        <dbReference type="Google" id="ProtNLM"/>
    </source>
</evidence>
<dbReference type="SMART" id="SM00028">
    <property type="entry name" value="TPR"/>
    <property type="match status" value="5"/>
</dbReference>
<dbReference type="PROSITE" id="PS50005">
    <property type="entry name" value="TPR"/>
    <property type="match status" value="3"/>
</dbReference>
<dbReference type="OMA" id="CRAYVMQ"/>
<feature type="repeat" description="TPR" evidence="3">
    <location>
        <begin position="428"/>
        <end position="461"/>
    </location>
</feature>
<evidence type="ECO:0000256" key="1">
    <source>
        <dbReference type="ARBA" id="ARBA00022737"/>
    </source>
</evidence>
<feature type="repeat" description="TPR" evidence="3">
    <location>
        <begin position="204"/>
        <end position="237"/>
    </location>
</feature>
<name>A0A5P1FJG6_ASPOF</name>
<dbReference type="PANTHER" id="PTHR15704">
    <property type="entry name" value="SUPERKILLER 3 PROTEIN-RELATED"/>
    <property type="match status" value="1"/>
</dbReference>
<feature type="repeat" description="TPR" evidence="3">
    <location>
        <begin position="170"/>
        <end position="203"/>
    </location>
</feature>
<protein>
    <recommendedName>
        <fullName evidence="6">Tetratricopeptide repeat protein SKI3</fullName>
    </recommendedName>
</protein>
<proteinExistence type="predicted"/>
<dbReference type="Proteomes" id="UP000243459">
    <property type="component" value="Chromosome 2"/>
</dbReference>
<dbReference type="SUPFAM" id="SSF48452">
    <property type="entry name" value="TPR-like"/>
    <property type="match status" value="4"/>
</dbReference>
<dbReference type="InterPro" id="IPR039226">
    <property type="entry name" value="Ski3/TTC37"/>
</dbReference>
<dbReference type="GO" id="GO:0006401">
    <property type="term" value="P:RNA catabolic process"/>
    <property type="evidence" value="ECO:0007669"/>
    <property type="project" value="InterPro"/>
</dbReference>
<evidence type="ECO:0000256" key="3">
    <source>
        <dbReference type="PROSITE-ProRule" id="PRU00339"/>
    </source>
</evidence>
<dbReference type="GO" id="GO:0055087">
    <property type="term" value="C:Ski complex"/>
    <property type="evidence" value="ECO:0007669"/>
    <property type="project" value="InterPro"/>
</dbReference>
<dbReference type="AlphaFoldDB" id="A0A5P1FJG6"/>
<evidence type="ECO:0000313" key="4">
    <source>
        <dbReference type="EMBL" id="ONK77853.1"/>
    </source>
</evidence>
<dbReference type="Gene3D" id="1.25.40.10">
    <property type="entry name" value="Tetratricopeptide repeat domain"/>
    <property type="match status" value="3"/>
</dbReference>
<sequence length="1143" mass="126995">MTSVAGDNLLNQLQEALASDPDNPSHHFNLGLFFWKKGEETVGEESKRYKEKSAEHFVASAKLNPSDGASFRFLGYYYSTTSVDEQRAAKCYQRAVNLSPEDFEAGEGLCDLLDGSGKESLEMAVCREASDKSPRAFWAFRRLGYLQVHQRNGWRQYKLQHAIRGYPACADLWEALGLSYQRLGMFTAAIKSYGRAIELEDSKVFSLIESGNILLMLGSFRKGIEQFRSALKIAPQNASAHFGLASGLLGLSKECASSGAFGWGASLLEEASEVVKAGTHLCGNVYSAWKLHGDIQSAYAKCFPWDDKRTCDEINEGSFKISINNWKKTCLFAANDAKRSYQRALHLAPWHANIYTDVAITLDLIDSSEEKETPETDVWQIPERMSMGSLLLEGVNCESWVILSCLSKDPALKQHALIRGLQLDASLSIAWAYLGKMYRNLGERQLAGQAFDRARSIDPSLALPWAGMSADFHEGTLSTSEAYESCLRAAQILPVAEFQMGLGKLAVLSGHLLSPQVFGAIRQAVQRAPCCPESHNLNGLVCEARSDYQSAIAAYRLAQCALKIGCYSKDVLRCHQADVSINLARALCQADYAMDAARECEHLEKDDLLDSSALQIYAVALWKLGNRDLAFTLAKKMAKIVSTMKPRCAVAALGLVCSLVYCISGLNPSATFLQKIPTEFLHSTKMSFIVATINALDQSSRLEMLLQSSLQTFASHESVAELHSIICMSKIMGHGSEQNLEIHRGVDYLKKVLHMYPDSNLIRNYLSSLLLSTGDWMASHKATECTVIPSGYPVKTGLKSPFEINGIAGVACYSSCVTSPKLSFPTCKDQLMFGSLRVHQLQKWLHQEPWSGEAHYLLLLNVLQKAREEKFPQNLCVTLKRLVSVAISRDTCNDNDLCKHLKFLTLLSASELSLQCGDYLGCGSLADNALEVLPPHGDPFFAHLQLCRAYVAQGDMEKVKDEYLNCLRVKTAHPIGWIILKYFESKFKLQKDSNMIDINFRSNLYGSQCSRNMWTAIFNLVSGQSYIWDQDFHSAEKALALACSFRDVDSCLLLCHGAICMELARQRAGSEFLQHAVTSLKKAQETSPFPLPIVSALLAQAEASLGARAKWEKNLRFEWFSWPPEMRPAELLFPNALAFQFWA</sequence>
<dbReference type="PANTHER" id="PTHR15704:SF7">
    <property type="entry name" value="SUPERKILLER COMPLEX PROTEIN 3"/>
    <property type="match status" value="1"/>
</dbReference>
<evidence type="ECO:0000256" key="2">
    <source>
        <dbReference type="ARBA" id="ARBA00022803"/>
    </source>
</evidence>
<evidence type="ECO:0000313" key="5">
    <source>
        <dbReference type="Proteomes" id="UP000243459"/>
    </source>
</evidence>
<dbReference type="InterPro" id="IPR011990">
    <property type="entry name" value="TPR-like_helical_dom_sf"/>
</dbReference>
<gene>
    <name evidence="4" type="ORF">A4U43_C02F11420</name>
</gene>
<dbReference type="InterPro" id="IPR019734">
    <property type="entry name" value="TPR_rpt"/>
</dbReference>
<keyword evidence="1" id="KW-0677">Repeat</keyword>
<dbReference type="Gramene" id="ONK77853">
    <property type="protein sequence ID" value="ONK77853"/>
    <property type="gene ID" value="A4U43_C02F11420"/>
</dbReference>
<accession>A0A5P1FJG6</accession>
<keyword evidence="2 3" id="KW-0802">TPR repeat</keyword>
<dbReference type="Pfam" id="PF13181">
    <property type="entry name" value="TPR_8"/>
    <property type="match status" value="1"/>
</dbReference>
<reference evidence="5" key="1">
    <citation type="journal article" date="2017" name="Nat. Commun.">
        <title>The asparagus genome sheds light on the origin and evolution of a young Y chromosome.</title>
        <authorList>
            <person name="Harkess A."/>
            <person name="Zhou J."/>
            <person name="Xu C."/>
            <person name="Bowers J.E."/>
            <person name="Van der Hulst R."/>
            <person name="Ayyampalayam S."/>
            <person name="Mercati F."/>
            <person name="Riccardi P."/>
            <person name="McKain M.R."/>
            <person name="Kakrana A."/>
            <person name="Tang H."/>
            <person name="Ray J."/>
            <person name="Groenendijk J."/>
            <person name="Arikit S."/>
            <person name="Mathioni S.M."/>
            <person name="Nakano M."/>
            <person name="Shan H."/>
            <person name="Telgmann-Rauber A."/>
            <person name="Kanno A."/>
            <person name="Yue Z."/>
            <person name="Chen H."/>
            <person name="Li W."/>
            <person name="Chen Y."/>
            <person name="Xu X."/>
            <person name="Zhang Y."/>
            <person name="Luo S."/>
            <person name="Chen H."/>
            <person name="Gao J."/>
            <person name="Mao Z."/>
            <person name="Pires J.C."/>
            <person name="Luo M."/>
            <person name="Kudrna D."/>
            <person name="Wing R.A."/>
            <person name="Meyers B.C."/>
            <person name="Yi K."/>
            <person name="Kong H."/>
            <person name="Lavrijsen P."/>
            <person name="Sunseri F."/>
            <person name="Falavigna A."/>
            <person name="Ye Y."/>
            <person name="Leebens-Mack J.H."/>
            <person name="Chen G."/>
        </authorList>
    </citation>
    <scope>NUCLEOTIDE SEQUENCE [LARGE SCALE GENOMIC DNA]</scope>
    <source>
        <strain evidence="5">cv. DH0086</strain>
    </source>
</reference>